<sequence length="49" mass="5788">VNRNLFKTAHRDLNRYRVNSNRPTKQTKPAAWVQGISSAKFDQSEIMRR</sequence>
<feature type="non-terminal residue" evidence="1">
    <location>
        <position position="1"/>
    </location>
</feature>
<evidence type="ECO:0000313" key="1">
    <source>
        <dbReference type="EMBL" id="SVA43988.1"/>
    </source>
</evidence>
<organism evidence="1">
    <name type="scientific">marine metagenome</name>
    <dbReference type="NCBI Taxonomy" id="408172"/>
    <lineage>
        <taxon>unclassified sequences</taxon>
        <taxon>metagenomes</taxon>
        <taxon>ecological metagenomes</taxon>
    </lineage>
</organism>
<dbReference type="AlphaFoldDB" id="A0A381VW45"/>
<reference evidence="1" key="1">
    <citation type="submission" date="2018-05" db="EMBL/GenBank/DDBJ databases">
        <authorList>
            <person name="Lanie J.A."/>
            <person name="Ng W.-L."/>
            <person name="Kazmierczak K.M."/>
            <person name="Andrzejewski T.M."/>
            <person name="Davidsen T.M."/>
            <person name="Wayne K.J."/>
            <person name="Tettelin H."/>
            <person name="Glass J.I."/>
            <person name="Rusch D."/>
            <person name="Podicherti R."/>
            <person name="Tsui H.-C.T."/>
            <person name="Winkler M.E."/>
        </authorList>
    </citation>
    <scope>NUCLEOTIDE SEQUENCE</scope>
</reference>
<dbReference type="EMBL" id="UINC01009834">
    <property type="protein sequence ID" value="SVA43988.1"/>
    <property type="molecule type" value="Genomic_DNA"/>
</dbReference>
<protein>
    <submittedName>
        <fullName evidence="1">Uncharacterized protein</fullName>
    </submittedName>
</protein>
<name>A0A381VW45_9ZZZZ</name>
<gene>
    <name evidence="1" type="ORF">METZ01_LOCUS96842</name>
</gene>
<proteinExistence type="predicted"/>
<accession>A0A381VW45</accession>